<dbReference type="InterPro" id="IPR045338">
    <property type="entry name" value="DUF6535"/>
</dbReference>
<dbReference type="STRING" id="1353009.A0A1Y2IVW7"/>
<reference evidence="3 4" key="1">
    <citation type="journal article" date="2015" name="Biotechnol. Biofuels">
        <title>Enhanced degradation of softwood versus hardwood by the white-rot fungus Pycnoporus coccineus.</title>
        <authorList>
            <person name="Couturier M."/>
            <person name="Navarro D."/>
            <person name="Chevret D."/>
            <person name="Henrissat B."/>
            <person name="Piumi F."/>
            <person name="Ruiz-Duenas F.J."/>
            <person name="Martinez A.T."/>
            <person name="Grigoriev I.V."/>
            <person name="Riley R."/>
            <person name="Lipzen A."/>
            <person name="Berrin J.G."/>
            <person name="Master E.R."/>
            <person name="Rosso M.N."/>
        </authorList>
    </citation>
    <scope>NUCLEOTIDE SEQUENCE [LARGE SCALE GENOMIC DNA]</scope>
    <source>
        <strain evidence="3 4">BRFM310</strain>
    </source>
</reference>
<dbReference type="Pfam" id="PF20153">
    <property type="entry name" value="DUF6535"/>
    <property type="match status" value="1"/>
</dbReference>
<keyword evidence="1" id="KW-1133">Transmembrane helix</keyword>
<keyword evidence="4" id="KW-1185">Reference proteome</keyword>
<feature type="domain" description="DUF6535" evidence="2">
    <location>
        <begin position="2"/>
        <end position="186"/>
    </location>
</feature>
<dbReference type="Proteomes" id="UP000193067">
    <property type="component" value="Unassembled WGS sequence"/>
</dbReference>
<feature type="non-terminal residue" evidence="3">
    <location>
        <position position="1"/>
    </location>
</feature>
<proteinExistence type="predicted"/>
<feature type="transmembrane region" description="Helical" evidence="1">
    <location>
        <begin position="101"/>
        <end position="125"/>
    </location>
</feature>
<organism evidence="3 4">
    <name type="scientific">Trametes coccinea (strain BRFM310)</name>
    <name type="common">Pycnoporus coccineus</name>
    <dbReference type="NCBI Taxonomy" id="1353009"/>
    <lineage>
        <taxon>Eukaryota</taxon>
        <taxon>Fungi</taxon>
        <taxon>Dikarya</taxon>
        <taxon>Basidiomycota</taxon>
        <taxon>Agaricomycotina</taxon>
        <taxon>Agaricomycetes</taxon>
        <taxon>Polyporales</taxon>
        <taxon>Polyporaceae</taxon>
        <taxon>Trametes</taxon>
    </lineage>
</organism>
<evidence type="ECO:0000256" key="1">
    <source>
        <dbReference type="SAM" id="Phobius"/>
    </source>
</evidence>
<feature type="transmembrane region" description="Helical" evidence="1">
    <location>
        <begin position="20"/>
        <end position="42"/>
    </location>
</feature>
<evidence type="ECO:0000313" key="3">
    <source>
        <dbReference type="EMBL" id="OSD04803.1"/>
    </source>
</evidence>
<protein>
    <recommendedName>
        <fullName evidence="2">DUF6535 domain-containing protein</fullName>
    </recommendedName>
</protein>
<gene>
    <name evidence="3" type="ORF">PYCCODRAFT_1331920</name>
</gene>
<evidence type="ECO:0000259" key="2">
    <source>
        <dbReference type="Pfam" id="PF20153"/>
    </source>
</evidence>
<keyword evidence="1" id="KW-0472">Membrane</keyword>
<feature type="transmembrane region" description="Helical" evidence="1">
    <location>
        <begin position="191"/>
        <end position="215"/>
    </location>
</feature>
<dbReference type="OrthoDB" id="2753780at2759"/>
<dbReference type="AlphaFoldDB" id="A0A1Y2IVW7"/>
<feature type="transmembrane region" description="Helical" evidence="1">
    <location>
        <begin position="164"/>
        <end position="185"/>
    </location>
</feature>
<sequence length="225" mass="24931">LVKSYSDERVERWKGEIENYLVFAGLFSAILTAFNVECFSLLQPPTTHADNMSVVLRHISLQLSSFSNNPPFINSSQPPFSVSDIVSTTTTAPPAVPFSAVLLNILLFSSLMFSLCSAFIGVLVLQWLRTFSSELPGTSRLTAWLRQNRLNNFDEWHVEHFVRVVPLTLQISLLLFLAGILILLWTLNSVVFAIVCALAVGLTSVFGGTTILPLLRPTCPYLSPE</sequence>
<dbReference type="EMBL" id="KZ084095">
    <property type="protein sequence ID" value="OSD04803.1"/>
    <property type="molecule type" value="Genomic_DNA"/>
</dbReference>
<feature type="non-terminal residue" evidence="3">
    <location>
        <position position="225"/>
    </location>
</feature>
<keyword evidence="1" id="KW-0812">Transmembrane</keyword>
<evidence type="ECO:0000313" key="4">
    <source>
        <dbReference type="Proteomes" id="UP000193067"/>
    </source>
</evidence>
<name>A0A1Y2IVW7_TRAC3</name>
<accession>A0A1Y2IVW7</accession>